<keyword evidence="2" id="KW-0378">Hydrolase</keyword>
<protein>
    <submittedName>
        <fullName evidence="2">Glycoside hydrolase family 25</fullName>
    </submittedName>
</protein>
<dbReference type="OrthoDB" id="2312598at2"/>
<accession>A0A0R1HME9</accession>
<dbReference type="PANTHER" id="PTHR34135:SF2">
    <property type="entry name" value="LYSOZYME"/>
    <property type="match status" value="1"/>
</dbReference>
<keyword evidence="3" id="KW-1185">Reference proteome</keyword>
<dbReference type="GO" id="GO:0009253">
    <property type="term" value="P:peptidoglycan catabolic process"/>
    <property type="evidence" value="ECO:0007669"/>
    <property type="project" value="InterPro"/>
</dbReference>
<dbReference type="EMBL" id="AZCX01000007">
    <property type="protein sequence ID" value="KRK47583.1"/>
    <property type="molecule type" value="Genomic_DNA"/>
</dbReference>
<sequence>MTKEVVDIASYQDSSISYLKTLRQYADSLIVKLTEGSENGSGYLNPKAGMQVGNGLQVFPAVGVYHYFKGNSQLYGDQDPVNEAKWFLKNIVALGLDRNTVVVIDVEDSSLMKNVTHDINLFLAYLADKGYSKQLVYASASWFNEGRINQAELYQQSPIWVAAYNDNAPGVDAASAWQYTNNGHGLHVDFSYDFEGRLSGTSGSIKQSDERWPATTSQYEVIAASVLVYQDAKLTQPTGEKLAAGSIVTATPVSDGLMVGRSYYLAANHTQIKVRGEK</sequence>
<dbReference type="AlphaFoldDB" id="A0A0R1HME9"/>
<dbReference type="SUPFAM" id="SSF51445">
    <property type="entry name" value="(Trans)glycosidases"/>
    <property type="match status" value="1"/>
</dbReference>
<dbReference type="STRING" id="1302272.FC96_GL002306"/>
<dbReference type="PANTHER" id="PTHR34135">
    <property type="entry name" value="LYSOZYME"/>
    <property type="match status" value="1"/>
</dbReference>
<dbReference type="InterPro" id="IPR017853">
    <property type="entry name" value="GH"/>
</dbReference>
<dbReference type="PROSITE" id="PS51904">
    <property type="entry name" value="GLYCOSYL_HYDROL_F25_2"/>
    <property type="match status" value="1"/>
</dbReference>
<dbReference type="Proteomes" id="UP000050911">
    <property type="component" value="Unassembled WGS sequence"/>
</dbReference>
<reference evidence="2 3" key="1">
    <citation type="journal article" date="2015" name="Genome Announc.">
        <title>Expanding the biotechnology potential of lactobacilli through comparative genomics of 213 strains and associated genera.</title>
        <authorList>
            <person name="Sun Z."/>
            <person name="Harris H.M."/>
            <person name="McCann A."/>
            <person name="Guo C."/>
            <person name="Argimon S."/>
            <person name="Zhang W."/>
            <person name="Yang X."/>
            <person name="Jeffery I.B."/>
            <person name="Cooney J.C."/>
            <person name="Kagawa T.F."/>
            <person name="Liu W."/>
            <person name="Song Y."/>
            <person name="Salvetti E."/>
            <person name="Wrobel A."/>
            <person name="Rasinkangas P."/>
            <person name="Parkhill J."/>
            <person name="Rea M.C."/>
            <person name="O'Sullivan O."/>
            <person name="Ritari J."/>
            <person name="Douillard F.P."/>
            <person name="Paul Ross R."/>
            <person name="Yang R."/>
            <person name="Briner A.E."/>
            <person name="Felis G.E."/>
            <person name="de Vos W.M."/>
            <person name="Barrangou R."/>
            <person name="Klaenhammer T.R."/>
            <person name="Caufield P.W."/>
            <person name="Cui Y."/>
            <person name="Zhang H."/>
            <person name="O'Toole P.W."/>
        </authorList>
    </citation>
    <scope>NUCLEOTIDE SEQUENCE [LARGE SCALE GENOMIC DNA]</scope>
    <source>
        <strain evidence="2 3">JCM 15530</strain>
    </source>
</reference>
<dbReference type="RefSeq" id="WP_054660032.1">
    <property type="nucleotide sequence ID" value="NZ_AZCX01000007.1"/>
</dbReference>
<name>A0A0R1HME9_9LACO</name>
<gene>
    <name evidence="2" type="ORF">FC96_GL002306</name>
</gene>
<evidence type="ECO:0000313" key="3">
    <source>
        <dbReference type="Proteomes" id="UP000050911"/>
    </source>
</evidence>
<dbReference type="Pfam" id="PF01183">
    <property type="entry name" value="Glyco_hydro_25"/>
    <property type="match status" value="1"/>
</dbReference>
<dbReference type="Gene3D" id="3.20.20.80">
    <property type="entry name" value="Glycosidases"/>
    <property type="match status" value="1"/>
</dbReference>
<dbReference type="GO" id="GO:0003796">
    <property type="term" value="F:lysozyme activity"/>
    <property type="evidence" value="ECO:0007669"/>
    <property type="project" value="InterPro"/>
</dbReference>
<dbReference type="InterPro" id="IPR002053">
    <property type="entry name" value="Glyco_hydro_25"/>
</dbReference>
<comment type="caution">
    <text evidence="2">The sequence shown here is derived from an EMBL/GenBank/DDBJ whole genome shotgun (WGS) entry which is preliminary data.</text>
</comment>
<proteinExistence type="inferred from homology"/>
<dbReference type="GO" id="GO:0016998">
    <property type="term" value="P:cell wall macromolecule catabolic process"/>
    <property type="evidence" value="ECO:0007669"/>
    <property type="project" value="InterPro"/>
</dbReference>
<evidence type="ECO:0000313" key="2">
    <source>
        <dbReference type="EMBL" id="KRK47583.1"/>
    </source>
</evidence>
<organism evidence="2 3">
    <name type="scientific">Secundilactobacillus kimchicus JCM 15530</name>
    <dbReference type="NCBI Taxonomy" id="1302272"/>
    <lineage>
        <taxon>Bacteria</taxon>
        <taxon>Bacillati</taxon>
        <taxon>Bacillota</taxon>
        <taxon>Bacilli</taxon>
        <taxon>Lactobacillales</taxon>
        <taxon>Lactobacillaceae</taxon>
        <taxon>Secundilactobacillus</taxon>
    </lineage>
</organism>
<dbReference type="GO" id="GO:0016052">
    <property type="term" value="P:carbohydrate catabolic process"/>
    <property type="evidence" value="ECO:0007669"/>
    <property type="project" value="TreeGrafter"/>
</dbReference>
<dbReference type="PATRIC" id="fig|1302272.5.peg.2356"/>
<comment type="similarity">
    <text evidence="1">Belongs to the glycosyl hydrolase 25 family.</text>
</comment>
<evidence type="ECO:0000256" key="1">
    <source>
        <dbReference type="ARBA" id="ARBA00010646"/>
    </source>
</evidence>